<dbReference type="InterPro" id="IPR003754">
    <property type="entry name" value="4pyrrol_synth_uPrphyn_synth"/>
</dbReference>
<organism evidence="2 3">
    <name type="scientific">Rhodovulum euryhalinum</name>
    <dbReference type="NCBI Taxonomy" id="35805"/>
    <lineage>
        <taxon>Bacteria</taxon>
        <taxon>Pseudomonadati</taxon>
        <taxon>Pseudomonadota</taxon>
        <taxon>Alphaproteobacteria</taxon>
        <taxon>Rhodobacterales</taxon>
        <taxon>Paracoccaceae</taxon>
        <taxon>Rhodovulum</taxon>
    </lineage>
</organism>
<keyword evidence="3" id="KW-1185">Reference proteome</keyword>
<dbReference type="Pfam" id="PF02602">
    <property type="entry name" value="HEM4"/>
    <property type="match status" value="1"/>
</dbReference>
<dbReference type="EMBL" id="SLWW01000002">
    <property type="protein sequence ID" value="TCO73398.1"/>
    <property type="molecule type" value="Genomic_DNA"/>
</dbReference>
<gene>
    <name evidence="2" type="ORF">EV655_102163</name>
</gene>
<name>A0A4R2KT94_9RHOB</name>
<dbReference type="GO" id="GO:0033014">
    <property type="term" value="P:tetrapyrrole biosynthetic process"/>
    <property type="evidence" value="ECO:0007669"/>
    <property type="project" value="InterPro"/>
</dbReference>
<evidence type="ECO:0000313" key="3">
    <source>
        <dbReference type="Proteomes" id="UP000295142"/>
    </source>
</evidence>
<sequence length="240" mass="24940">MPDERPLLLLTRPRAQSARFAEAFAARFGTGFDVVTAPVLEIAPTGAPIPLDGVSGLIFTSENGVAAFSAVQPDRSLHAWCVGDRTAQAAQSVGFSTTASEGTAEALVRDLASHRPEGRLLHLRGEHAAGDIEGDLAALGFEIETLIVYRQQALPLGPEALARVGAAPLTLVPLFSPRSARLVGEQFRGRTGRLALATMSPAVTAAWAGPRPVALCEAARPDAPAMLDALASLIDAAPAP</sequence>
<evidence type="ECO:0000313" key="2">
    <source>
        <dbReference type="EMBL" id="TCO73398.1"/>
    </source>
</evidence>
<comment type="caution">
    <text evidence="2">The sequence shown here is derived from an EMBL/GenBank/DDBJ whole genome shotgun (WGS) entry which is preliminary data.</text>
</comment>
<dbReference type="Gene3D" id="3.40.50.10090">
    <property type="match status" value="2"/>
</dbReference>
<dbReference type="RefSeq" id="WP_165905253.1">
    <property type="nucleotide sequence ID" value="NZ_SLWW01000002.1"/>
</dbReference>
<feature type="domain" description="Tetrapyrrole biosynthesis uroporphyrinogen III synthase" evidence="1">
    <location>
        <begin position="30"/>
        <end position="227"/>
    </location>
</feature>
<dbReference type="GO" id="GO:0004852">
    <property type="term" value="F:uroporphyrinogen-III synthase activity"/>
    <property type="evidence" value="ECO:0007669"/>
    <property type="project" value="InterPro"/>
</dbReference>
<dbReference type="Proteomes" id="UP000295142">
    <property type="component" value="Unassembled WGS sequence"/>
</dbReference>
<accession>A0A4R2KT94</accession>
<dbReference type="SUPFAM" id="SSF69618">
    <property type="entry name" value="HemD-like"/>
    <property type="match status" value="1"/>
</dbReference>
<dbReference type="CDD" id="cd06578">
    <property type="entry name" value="HemD"/>
    <property type="match status" value="1"/>
</dbReference>
<dbReference type="InterPro" id="IPR036108">
    <property type="entry name" value="4pyrrol_syn_uPrphyn_synt_sf"/>
</dbReference>
<reference evidence="2 3" key="1">
    <citation type="submission" date="2019-03" db="EMBL/GenBank/DDBJ databases">
        <title>Genomic Encyclopedia of Type Strains, Phase IV (KMG-IV): sequencing the most valuable type-strain genomes for metagenomic binning, comparative biology and taxonomic classification.</title>
        <authorList>
            <person name="Goeker M."/>
        </authorList>
    </citation>
    <scope>NUCLEOTIDE SEQUENCE [LARGE SCALE GENOMIC DNA]</scope>
    <source>
        <strain evidence="2 3">DSM 4868</strain>
    </source>
</reference>
<protein>
    <submittedName>
        <fullName evidence="2">Uroporphyrinogen-III synthase</fullName>
    </submittedName>
</protein>
<proteinExistence type="predicted"/>
<evidence type="ECO:0000259" key="1">
    <source>
        <dbReference type="Pfam" id="PF02602"/>
    </source>
</evidence>
<dbReference type="AlphaFoldDB" id="A0A4R2KT94"/>